<dbReference type="EMBL" id="JARKIK010000014">
    <property type="protein sequence ID" value="KAK8747594.1"/>
    <property type="molecule type" value="Genomic_DNA"/>
</dbReference>
<reference evidence="1 2" key="1">
    <citation type="journal article" date="2024" name="BMC Genomics">
        <title>Genome assembly of redclaw crayfish (Cherax quadricarinatus) provides insights into its immune adaptation and hypoxia tolerance.</title>
        <authorList>
            <person name="Liu Z."/>
            <person name="Zheng J."/>
            <person name="Li H."/>
            <person name="Fang K."/>
            <person name="Wang S."/>
            <person name="He J."/>
            <person name="Zhou D."/>
            <person name="Weng S."/>
            <person name="Chi M."/>
            <person name="Gu Z."/>
            <person name="He J."/>
            <person name="Li F."/>
            <person name="Wang M."/>
        </authorList>
    </citation>
    <scope>NUCLEOTIDE SEQUENCE [LARGE SCALE GENOMIC DNA]</scope>
    <source>
        <strain evidence="1">ZL_2023a</strain>
    </source>
</reference>
<keyword evidence="2" id="KW-1185">Reference proteome</keyword>
<accession>A0AAW0Y4A6</accession>
<feature type="non-terminal residue" evidence="1">
    <location>
        <position position="92"/>
    </location>
</feature>
<evidence type="ECO:0008006" key="3">
    <source>
        <dbReference type="Google" id="ProtNLM"/>
    </source>
</evidence>
<name>A0AAW0Y4A6_CHEQU</name>
<comment type="caution">
    <text evidence="1">The sequence shown here is derived from an EMBL/GenBank/DDBJ whole genome shotgun (WGS) entry which is preliminary data.</text>
</comment>
<evidence type="ECO:0000313" key="2">
    <source>
        <dbReference type="Proteomes" id="UP001445076"/>
    </source>
</evidence>
<dbReference type="Proteomes" id="UP001445076">
    <property type="component" value="Unassembled WGS sequence"/>
</dbReference>
<organism evidence="1 2">
    <name type="scientific">Cherax quadricarinatus</name>
    <name type="common">Australian red claw crayfish</name>
    <dbReference type="NCBI Taxonomy" id="27406"/>
    <lineage>
        <taxon>Eukaryota</taxon>
        <taxon>Metazoa</taxon>
        <taxon>Ecdysozoa</taxon>
        <taxon>Arthropoda</taxon>
        <taxon>Crustacea</taxon>
        <taxon>Multicrustacea</taxon>
        <taxon>Malacostraca</taxon>
        <taxon>Eumalacostraca</taxon>
        <taxon>Eucarida</taxon>
        <taxon>Decapoda</taxon>
        <taxon>Pleocyemata</taxon>
        <taxon>Astacidea</taxon>
        <taxon>Parastacoidea</taxon>
        <taxon>Parastacidae</taxon>
        <taxon>Cherax</taxon>
    </lineage>
</organism>
<dbReference type="AlphaFoldDB" id="A0AAW0Y4A6"/>
<sequence length="92" mass="10649">MESIIKYGKTKVTSSRCPREDDLYCTFALGLCGFKQEEVQDNIDWIWHDARGNDDSYLPQESKAHDYYIYLNTSAPKGSHGVIYTSEYRLSQ</sequence>
<dbReference type="Gene3D" id="2.60.120.200">
    <property type="match status" value="1"/>
</dbReference>
<proteinExistence type="predicted"/>
<evidence type="ECO:0000313" key="1">
    <source>
        <dbReference type="EMBL" id="KAK8747594.1"/>
    </source>
</evidence>
<protein>
    <recommendedName>
        <fullName evidence="3">MAM domain-containing protein</fullName>
    </recommendedName>
</protein>
<gene>
    <name evidence="1" type="ORF">OTU49_016482</name>
</gene>